<gene>
    <name evidence="2" type="ORF">LDJ79_17555</name>
</gene>
<sequence>MKPVLLAITGASPQVLTETVYALQVQGKTLPKVIHVITTADAKALLVKGLFVDGEWANLIRDYQLPDIEFDESHIHVISDTQGNQLVDAKGEEDQSIMADYITRKVAELTADPELAIHASIAGGRKTMAFYLGYAMSLFGREQDTLSHVFVNEQFEFVPAFYYPTPNDHWIEGRVGQGKINAKEAQVTLAEIPFVRMRNHFDSKLLSHLDDASFSKTVALMNKAQDTLNITINIKERSFSVAGISIKLSPKLLALYLFILFQSNRRIKLSTQFVKDVSHTKHYLDYFWQMRGDVRVYSTFGILDEGDFVRREFATLKPLSAKFMQEVRTQLHTKFSEKLPNELVEKIKIHSDGVKGGSTYHIESNLNVHYESLNASEFAPDAL</sequence>
<dbReference type="Proteomes" id="UP001199044">
    <property type="component" value="Unassembled WGS sequence"/>
</dbReference>
<dbReference type="InterPro" id="IPR013413">
    <property type="entry name" value="CRISPR-assoc_prot_NE0113"/>
</dbReference>
<keyword evidence="3" id="KW-1185">Reference proteome</keyword>
<evidence type="ECO:0000313" key="2">
    <source>
        <dbReference type="EMBL" id="MCA2017932.1"/>
    </source>
</evidence>
<dbReference type="NCBIfam" id="TIGR02584">
    <property type="entry name" value="cas_NE0113"/>
    <property type="match status" value="1"/>
</dbReference>
<protein>
    <submittedName>
        <fullName evidence="2">TIGR02584 family CRISPR-associated protein</fullName>
    </submittedName>
</protein>
<dbReference type="EMBL" id="JAIWIU010000131">
    <property type="protein sequence ID" value="MCA2017932.1"/>
    <property type="molecule type" value="Genomic_DNA"/>
</dbReference>
<proteinExistence type="predicted"/>
<dbReference type="InterPro" id="IPR019092">
    <property type="entry name" value="SSO2081-like_dom"/>
</dbReference>
<comment type="caution">
    <text evidence="2">The sequence shown here is derived from an EMBL/GenBank/DDBJ whole genome shotgun (WGS) entry which is preliminary data.</text>
</comment>
<accession>A0ABS7YSI5</accession>
<evidence type="ECO:0000313" key="3">
    <source>
        <dbReference type="Proteomes" id="UP001199044"/>
    </source>
</evidence>
<dbReference type="RefSeq" id="WP_225251515.1">
    <property type="nucleotide sequence ID" value="NZ_JAIWIU010000131.1"/>
</dbReference>
<reference evidence="3" key="1">
    <citation type="submission" date="2023-07" db="EMBL/GenBank/DDBJ databases">
        <title>Molecular identification of indigenous halophilic bacteria isolated from red sea cost, biodegradation of synthetic dyes and assessment of degraded metabolite toxicity.</title>
        <authorList>
            <person name="Chaieb K."/>
            <person name="Altayb H.N."/>
        </authorList>
    </citation>
    <scope>NUCLEOTIDE SEQUENCE [LARGE SCALE GENOMIC DNA]</scope>
    <source>
        <strain evidence="3">K20</strain>
    </source>
</reference>
<dbReference type="CDD" id="cd09741">
    <property type="entry name" value="Csx1_III-U"/>
    <property type="match status" value="1"/>
</dbReference>
<evidence type="ECO:0000259" key="1">
    <source>
        <dbReference type="Pfam" id="PF09623"/>
    </source>
</evidence>
<dbReference type="Pfam" id="PF09623">
    <property type="entry name" value="Cas_NE0113"/>
    <property type="match status" value="1"/>
</dbReference>
<name>A0ABS7YSI5_9VIBR</name>
<feature type="domain" description="CRISPR system ring nuclease SSO2081-like" evidence="1">
    <location>
        <begin position="12"/>
        <end position="221"/>
    </location>
</feature>
<organism evidence="2 3">
    <name type="scientific">Vibrio tritonius</name>
    <dbReference type="NCBI Taxonomy" id="1435069"/>
    <lineage>
        <taxon>Bacteria</taxon>
        <taxon>Pseudomonadati</taxon>
        <taxon>Pseudomonadota</taxon>
        <taxon>Gammaproteobacteria</taxon>
        <taxon>Vibrionales</taxon>
        <taxon>Vibrionaceae</taxon>
        <taxon>Vibrio</taxon>
    </lineage>
</organism>